<dbReference type="Proteomes" id="UP000186015">
    <property type="component" value="Unassembled WGS sequence"/>
</dbReference>
<evidence type="ECO:0000313" key="1">
    <source>
        <dbReference type="EMBL" id="SEL04375.1"/>
    </source>
</evidence>
<accession>A0A1H7M0V4</accession>
<dbReference type="AlphaFoldDB" id="A0A1H7M0V4"/>
<sequence length="127" mass="14353">MDELIMTINVTTYEGYTVKGGRMNVYMVPFTAEAMGEYFKGATEFRSYDTQREDESGFFLSARYILRGKDFNGRKCSIFIENNSTGQGIIPTICTDSPDLAFLESADLYSLLESDGNKVTVRIYSKK</sequence>
<gene>
    <name evidence="1" type="ORF">SAMN05216469_11065</name>
</gene>
<protein>
    <submittedName>
        <fullName evidence="1">Uncharacterized protein</fullName>
    </submittedName>
</protein>
<evidence type="ECO:0000313" key="2">
    <source>
        <dbReference type="Proteomes" id="UP000186015"/>
    </source>
</evidence>
<dbReference type="RefSeq" id="WP_074833977.1">
    <property type="nucleotide sequence ID" value="NZ_FOAT01000010.1"/>
</dbReference>
<name>A0A1H7M0V4_RUMAL</name>
<organism evidence="1 2">
    <name type="scientific">Ruminococcus albus</name>
    <dbReference type="NCBI Taxonomy" id="1264"/>
    <lineage>
        <taxon>Bacteria</taxon>
        <taxon>Bacillati</taxon>
        <taxon>Bacillota</taxon>
        <taxon>Clostridia</taxon>
        <taxon>Eubacteriales</taxon>
        <taxon>Oscillospiraceae</taxon>
        <taxon>Ruminococcus</taxon>
    </lineage>
</organism>
<reference evidence="1 2" key="1">
    <citation type="submission" date="2016-10" db="EMBL/GenBank/DDBJ databases">
        <authorList>
            <person name="de Groot N.N."/>
        </authorList>
    </citation>
    <scope>NUCLEOTIDE SEQUENCE [LARGE SCALE GENOMIC DNA]</scope>
    <source>
        <strain evidence="1 2">KH2T6</strain>
    </source>
</reference>
<dbReference type="EMBL" id="FOAT01000010">
    <property type="protein sequence ID" value="SEL04375.1"/>
    <property type="molecule type" value="Genomic_DNA"/>
</dbReference>
<dbReference type="OrthoDB" id="2003249at2"/>
<proteinExistence type="predicted"/>